<comment type="caution">
    <text evidence="4">The sequence shown here is derived from an EMBL/GenBank/DDBJ whole genome shotgun (WGS) entry which is preliminary data.</text>
</comment>
<dbReference type="InterPro" id="IPR007110">
    <property type="entry name" value="Ig-like_dom"/>
</dbReference>
<accession>A0A9D4T822</accession>
<dbReference type="InterPro" id="IPR036179">
    <property type="entry name" value="Ig-like_dom_sf"/>
</dbReference>
<evidence type="ECO:0000256" key="2">
    <source>
        <dbReference type="SAM" id="Phobius"/>
    </source>
</evidence>
<feature type="domain" description="Ig-like" evidence="3">
    <location>
        <begin position="258"/>
        <end position="354"/>
    </location>
</feature>
<dbReference type="PANTHER" id="PTHR23278:SF19">
    <property type="entry name" value="OBSCURIN"/>
    <property type="match status" value="1"/>
</dbReference>
<dbReference type="VEuPathDB" id="VectorBase:RSAN_030112"/>
<dbReference type="Pfam" id="PF13927">
    <property type="entry name" value="Ig_3"/>
    <property type="match status" value="1"/>
</dbReference>
<dbReference type="AlphaFoldDB" id="A0A9D4T822"/>
<dbReference type="InterPro" id="IPR013783">
    <property type="entry name" value="Ig-like_fold"/>
</dbReference>
<dbReference type="EMBL" id="JABSTV010001246">
    <property type="protein sequence ID" value="KAH7976720.1"/>
    <property type="molecule type" value="Genomic_DNA"/>
</dbReference>
<dbReference type="PROSITE" id="PS50835">
    <property type="entry name" value="IG_LIKE"/>
    <property type="match status" value="2"/>
</dbReference>
<dbReference type="InterPro" id="IPR003598">
    <property type="entry name" value="Ig_sub2"/>
</dbReference>
<reference evidence="4" key="1">
    <citation type="journal article" date="2020" name="Cell">
        <title>Large-Scale Comparative Analyses of Tick Genomes Elucidate Their Genetic Diversity and Vector Capacities.</title>
        <authorList>
            <consortium name="Tick Genome and Microbiome Consortium (TIGMIC)"/>
            <person name="Jia N."/>
            <person name="Wang J."/>
            <person name="Shi W."/>
            <person name="Du L."/>
            <person name="Sun Y."/>
            <person name="Zhan W."/>
            <person name="Jiang J.F."/>
            <person name="Wang Q."/>
            <person name="Zhang B."/>
            <person name="Ji P."/>
            <person name="Bell-Sakyi L."/>
            <person name="Cui X.M."/>
            <person name="Yuan T.T."/>
            <person name="Jiang B.G."/>
            <person name="Yang W.F."/>
            <person name="Lam T.T."/>
            <person name="Chang Q.C."/>
            <person name="Ding S.J."/>
            <person name="Wang X.J."/>
            <person name="Zhu J.G."/>
            <person name="Ruan X.D."/>
            <person name="Zhao L."/>
            <person name="Wei J.T."/>
            <person name="Ye R.Z."/>
            <person name="Que T.C."/>
            <person name="Du C.H."/>
            <person name="Zhou Y.H."/>
            <person name="Cheng J.X."/>
            <person name="Dai P.F."/>
            <person name="Guo W.B."/>
            <person name="Han X.H."/>
            <person name="Huang E.J."/>
            <person name="Li L.F."/>
            <person name="Wei W."/>
            <person name="Gao Y.C."/>
            <person name="Liu J.Z."/>
            <person name="Shao H.Z."/>
            <person name="Wang X."/>
            <person name="Wang C.C."/>
            <person name="Yang T.C."/>
            <person name="Huo Q.B."/>
            <person name="Li W."/>
            <person name="Chen H.Y."/>
            <person name="Chen S.E."/>
            <person name="Zhou L.G."/>
            <person name="Ni X.B."/>
            <person name="Tian J.H."/>
            <person name="Sheng Y."/>
            <person name="Liu T."/>
            <person name="Pan Y.S."/>
            <person name="Xia L.Y."/>
            <person name="Li J."/>
            <person name="Zhao F."/>
            <person name="Cao W.C."/>
        </authorList>
    </citation>
    <scope>NUCLEOTIDE SEQUENCE</scope>
    <source>
        <strain evidence="4">Rsan-2018</strain>
    </source>
</reference>
<feature type="domain" description="Ig-like" evidence="3">
    <location>
        <begin position="365"/>
        <end position="460"/>
    </location>
</feature>
<evidence type="ECO:0000313" key="4">
    <source>
        <dbReference type="EMBL" id="KAH7976720.1"/>
    </source>
</evidence>
<dbReference type="InterPro" id="IPR003599">
    <property type="entry name" value="Ig_sub"/>
</dbReference>
<proteinExistence type="predicted"/>
<dbReference type="Proteomes" id="UP000821837">
    <property type="component" value="Chromosome 10"/>
</dbReference>
<feature type="region of interest" description="Disordered" evidence="1">
    <location>
        <begin position="1"/>
        <end position="143"/>
    </location>
</feature>
<dbReference type="Gene3D" id="2.60.40.10">
    <property type="entry name" value="Immunoglobulins"/>
    <property type="match status" value="2"/>
</dbReference>
<name>A0A9D4T822_RHISA</name>
<feature type="region of interest" description="Disordered" evidence="1">
    <location>
        <begin position="515"/>
        <end position="535"/>
    </location>
</feature>
<evidence type="ECO:0000256" key="1">
    <source>
        <dbReference type="SAM" id="MobiDB-lite"/>
    </source>
</evidence>
<keyword evidence="2" id="KW-0472">Membrane</keyword>
<organism evidence="4 5">
    <name type="scientific">Rhipicephalus sanguineus</name>
    <name type="common">Brown dog tick</name>
    <name type="synonym">Ixodes sanguineus</name>
    <dbReference type="NCBI Taxonomy" id="34632"/>
    <lineage>
        <taxon>Eukaryota</taxon>
        <taxon>Metazoa</taxon>
        <taxon>Ecdysozoa</taxon>
        <taxon>Arthropoda</taxon>
        <taxon>Chelicerata</taxon>
        <taxon>Arachnida</taxon>
        <taxon>Acari</taxon>
        <taxon>Parasitiformes</taxon>
        <taxon>Ixodida</taxon>
        <taxon>Ixodoidea</taxon>
        <taxon>Ixodidae</taxon>
        <taxon>Rhipicephalinae</taxon>
        <taxon>Rhipicephalus</taxon>
        <taxon>Rhipicephalus</taxon>
    </lineage>
</organism>
<feature type="transmembrane region" description="Helical" evidence="2">
    <location>
        <begin position="712"/>
        <end position="736"/>
    </location>
</feature>
<reference evidence="4" key="2">
    <citation type="submission" date="2021-09" db="EMBL/GenBank/DDBJ databases">
        <authorList>
            <person name="Jia N."/>
            <person name="Wang J."/>
            <person name="Shi W."/>
            <person name="Du L."/>
            <person name="Sun Y."/>
            <person name="Zhan W."/>
            <person name="Jiang J."/>
            <person name="Wang Q."/>
            <person name="Zhang B."/>
            <person name="Ji P."/>
            <person name="Sakyi L.B."/>
            <person name="Cui X."/>
            <person name="Yuan T."/>
            <person name="Jiang B."/>
            <person name="Yang W."/>
            <person name="Lam T.T.-Y."/>
            <person name="Chang Q."/>
            <person name="Ding S."/>
            <person name="Wang X."/>
            <person name="Zhu J."/>
            <person name="Ruan X."/>
            <person name="Zhao L."/>
            <person name="Wei J."/>
            <person name="Que T."/>
            <person name="Du C."/>
            <person name="Cheng J."/>
            <person name="Dai P."/>
            <person name="Han X."/>
            <person name="Huang E."/>
            <person name="Gao Y."/>
            <person name="Liu J."/>
            <person name="Shao H."/>
            <person name="Ye R."/>
            <person name="Li L."/>
            <person name="Wei W."/>
            <person name="Wang X."/>
            <person name="Wang C."/>
            <person name="Huo Q."/>
            <person name="Li W."/>
            <person name="Guo W."/>
            <person name="Chen H."/>
            <person name="Chen S."/>
            <person name="Zhou L."/>
            <person name="Zhou L."/>
            <person name="Ni X."/>
            <person name="Tian J."/>
            <person name="Zhou Y."/>
            <person name="Sheng Y."/>
            <person name="Liu T."/>
            <person name="Pan Y."/>
            <person name="Xia L."/>
            <person name="Li J."/>
            <person name="Zhao F."/>
            <person name="Cao W."/>
        </authorList>
    </citation>
    <scope>NUCLEOTIDE SEQUENCE</scope>
    <source>
        <strain evidence="4">Rsan-2018</strain>
        <tissue evidence="4">Larvae</tissue>
    </source>
</reference>
<keyword evidence="5" id="KW-1185">Reference proteome</keyword>
<dbReference type="SUPFAM" id="SSF48726">
    <property type="entry name" value="Immunoglobulin"/>
    <property type="match status" value="2"/>
</dbReference>
<feature type="compositionally biased region" description="Low complexity" evidence="1">
    <location>
        <begin position="14"/>
        <end position="45"/>
    </location>
</feature>
<dbReference type="VEuPathDB" id="VectorBase:RSAN_035433"/>
<dbReference type="PANTHER" id="PTHR23278">
    <property type="entry name" value="SIDESTEP PROTEIN"/>
    <property type="match status" value="1"/>
</dbReference>
<keyword evidence="2" id="KW-1133">Transmembrane helix</keyword>
<sequence>MAVPPDVVDETSNTSSEGDQGESSGLESGSPESSSDSWDPSQTESAEQEVPGTAQSPVTDEPAFPGLGAENFPPLLSEPTSPPNPDELPIVSCGRYVLPDAEHGPPDPSSSAEKQPPGSTSPAPAPANAPATQPGPVRRDRSRDHDVTLTWFHNGTQLRSARGTVATSDGGWKNLVTLGPLTRRDLHSNVTCMATSNVSLPGVATVLLDLYLAPMAVTIWSWPTQQTDTPPGSVESSCAATQHSLRNRSATIATTLGPVLALSDREAAVATSFSSPSGFSNTKSFECEATGSRPAANVTWFLDGVMVDPAFSRSVSAGNVTTSMLLLPASAQLGRLLECRAINGNLPESRGVLSRFLKVDMSHKTEVAIRLGVGLNSSNIVEGADVYMECSVLAASKVIEVIWRHEGTQMKGLAGDDGPSDALVTARYLVIRGVTANQSGRYTCTANTADGESVESVPLELRVRHAPRCGVRRDKVLAVRPNEQLNVTCDVTADPGEGLCFFWIAEDDTGKRRHVTRTEGTTAGTRDSQSGKRLPELRRSNQLEVLVDAHLFHATLLCWARNAVGTQREPCRHRFQIRRERASSVDCAVGNYTHTSFSITCSSRRHGSAWRGDDRGAKAPSTRLRLDLFDATAGNRSVRGFWVTTTETGRDPLFLTGLRPATDYLVLARLETEANAFATYVRTLVPAQTLRERGELASSANTATLPPKDTTILIIICVAAAATLCLAAAIGAVLWFKYHRRRSRLLNAAAALKHAEHKGYLASDASCS</sequence>
<evidence type="ECO:0000259" key="3">
    <source>
        <dbReference type="PROSITE" id="PS50835"/>
    </source>
</evidence>
<protein>
    <recommendedName>
        <fullName evidence="3">Ig-like domain-containing protein</fullName>
    </recommendedName>
</protein>
<dbReference type="SMART" id="SM00409">
    <property type="entry name" value="IG"/>
    <property type="match status" value="2"/>
</dbReference>
<dbReference type="SMART" id="SM00408">
    <property type="entry name" value="IGc2"/>
    <property type="match status" value="1"/>
</dbReference>
<dbReference type="CDD" id="cd00096">
    <property type="entry name" value="Ig"/>
    <property type="match status" value="1"/>
</dbReference>
<feature type="compositionally biased region" description="Low complexity" evidence="1">
    <location>
        <begin position="115"/>
        <end position="136"/>
    </location>
</feature>
<gene>
    <name evidence="4" type="ORF">HPB52_018578</name>
</gene>
<keyword evidence="2" id="KW-0812">Transmembrane</keyword>
<evidence type="ECO:0000313" key="5">
    <source>
        <dbReference type="Proteomes" id="UP000821837"/>
    </source>
</evidence>
<feature type="compositionally biased region" description="Polar residues" evidence="1">
    <location>
        <begin position="518"/>
        <end position="528"/>
    </location>
</feature>